<sequence length="166" mass="18363">RISVELRKYRKDIYLLYSSFKGGADGKIVNVDKRQNMLARKKIWMTAGVLLVALVVGLYSINRFFHPKPVTESTQAGKQDTNTNNPKQSASQTAKPAFSDAWRIVGAARFGTTSYVVIADEAGRLRYESPSMFVQMGPQTIGEIDGAKVTRYSGAVVHPVHIEGKK</sequence>
<proteinExistence type="predicted"/>
<dbReference type="EMBL" id="JAVRAA010000042">
    <property type="protein sequence ID" value="MDT0341031.1"/>
    <property type="molecule type" value="Genomic_DNA"/>
</dbReference>
<reference evidence="3" key="1">
    <citation type="submission" date="2023-02" db="EMBL/GenBank/DDBJ databases">
        <title>Description of Herbaspirillum huttiense subsp. nephrolepsisexaltata and Herbaspirillum huttiense subsp. lycopersicon.</title>
        <authorList>
            <person name="Poudel M."/>
            <person name="Sharma A."/>
            <person name="Goss E."/>
            <person name="Tapia J.H."/>
            <person name="Harmon C.M."/>
            <person name="Jones J.B."/>
        </authorList>
    </citation>
    <scope>NUCLEOTIDE SEQUENCE</scope>
    <source>
        <strain evidence="3">NC40101</strain>
    </source>
</reference>
<dbReference type="AlphaFoldDB" id="A0AAE4GH48"/>
<keyword evidence="2" id="KW-1133">Transmembrane helix</keyword>
<keyword evidence="2" id="KW-0812">Transmembrane</keyword>
<accession>A0AAE4GH48</accession>
<comment type="caution">
    <text evidence="3">The sequence shown here is derived from an EMBL/GenBank/DDBJ whole genome shotgun (WGS) entry which is preliminary data.</text>
</comment>
<feature type="region of interest" description="Disordered" evidence="1">
    <location>
        <begin position="71"/>
        <end position="95"/>
    </location>
</feature>
<protein>
    <submittedName>
        <fullName evidence="3">Zonula occludens toxin</fullName>
    </submittedName>
</protein>
<organism evidence="3">
    <name type="scientific">Herbaspirillum huttiense subsp. nephrolepidis</name>
    <dbReference type="NCBI Taxonomy" id="3075126"/>
    <lineage>
        <taxon>Bacteria</taxon>
        <taxon>Pseudomonadati</taxon>
        <taxon>Pseudomonadota</taxon>
        <taxon>Betaproteobacteria</taxon>
        <taxon>Burkholderiales</taxon>
        <taxon>Oxalobacteraceae</taxon>
        <taxon>Herbaspirillum</taxon>
    </lineage>
</organism>
<feature type="compositionally biased region" description="Polar residues" evidence="1">
    <location>
        <begin position="71"/>
        <end position="94"/>
    </location>
</feature>
<evidence type="ECO:0000256" key="2">
    <source>
        <dbReference type="SAM" id="Phobius"/>
    </source>
</evidence>
<feature type="non-terminal residue" evidence="3">
    <location>
        <position position="1"/>
    </location>
</feature>
<name>A0AAE4GH48_9BURK</name>
<evidence type="ECO:0000256" key="1">
    <source>
        <dbReference type="SAM" id="MobiDB-lite"/>
    </source>
</evidence>
<keyword evidence="2" id="KW-0472">Membrane</keyword>
<evidence type="ECO:0000313" key="3">
    <source>
        <dbReference type="EMBL" id="MDT0341031.1"/>
    </source>
</evidence>
<feature type="transmembrane region" description="Helical" evidence="2">
    <location>
        <begin position="43"/>
        <end position="61"/>
    </location>
</feature>
<gene>
    <name evidence="3" type="ORF">RJN63_29700</name>
</gene>